<accession>A0A9D1UU73</accession>
<dbReference type="SUPFAM" id="SSF161098">
    <property type="entry name" value="MetI-like"/>
    <property type="match status" value="1"/>
</dbReference>
<dbReference type="Proteomes" id="UP000824151">
    <property type="component" value="Unassembled WGS sequence"/>
</dbReference>
<proteinExistence type="inferred from homology"/>
<feature type="transmembrane region" description="Helical" evidence="8">
    <location>
        <begin position="239"/>
        <end position="262"/>
    </location>
</feature>
<protein>
    <submittedName>
        <fullName evidence="11">ABC transporter permease subunit</fullName>
    </submittedName>
</protein>
<keyword evidence="3" id="KW-1003">Cell membrane</keyword>
<dbReference type="CDD" id="cd06261">
    <property type="entry name" value="TM_PBP2"/>
    <property type="match status" value="1"/>
</dbReference>
<dbReference type="PANTHER" id="PTHR43357">
    <property type="entry name" value="INNER MEMBRANE ABC TRANSPORTER PERMEASE PROTEIN YDCV"/>
    <property type="match status" value="1"/>
</dbReference>
<keyword evidence="7 8" id="KW-0472">Membrane</keyword>
<evidence type="ECO:0000256" key="5">
    <source>
        <dbReference type="ARBA" id="ARBA00022692"/>
    </source>
</evidence>
<evidence type="ECO:0000259" key="10">
    <source>
        <dbReference type="PROSITE" id="PS50928"/>
    </source>
</evidence>
<feature type="transmembrane region" description="Helical" evidence="8">
    <location>
        <begin position="198"/>
        <end position="219"/>
    </location>
</feature>
<reference evidence="11" key="1">
    <citation type="journal article" date="2021" name="PeerJ">
        <title>Extensive microbial diversity within the chicken gut microbiome revealed by metagenomics and culture.</title>
        <authorList>
            <person name="Gilroy R."/>
            <person name="Ravi A."/>
            <person name="Getino M."/>
            <person name="Pursley I."/>
            <person name="Horton D.L."/>
            <person name="Alikhan N.F."/>
            <person name="Baker D."/>
            <person name="Gharbi K."/>
            <person name="Hall N."/>
            <person name="Watson M."/>
            <person name="Adriaenssens E.M."/>
            <person name="Foster-Nyarko E."/>
            <person name="Jarju S."/>
            <person name="Secka A."/>
            <person name="Antonio M."/>
            <person name="Oren A."/>
            <person name="Chaudhuri R.R."/>
            <person name="La Ragione R."/>
            <person name="Hildebrand F."/>
            <person name="Pallen M.J."/>
        </authorList>
    </citation>
    <scope>NUCLEOTIDE SEQUENCE</scope>
    <source>
        <strain evidence="11">ChiHejej3B27-3195</strain>
    </source>
</reference>
<evidence type="ECO:0000256" key="6">
    <source>
        <dbReference type="ARBA" id="ARBA00022989"/>
    </source>
</evidence>
<keyword evidence="2 8" id="KW-0813">Transport</keyword>
<dbReference type="PROSITE" id="PS50928">
    <property type="entry name" value="ABC_TM1"/>
    <property type="match status" value="1"/>
</dbReference>
<dbReference type="Gene3D" id="1.10.3720.10">
    <property type="entry name" value="MetI-like"/>
    <property type="match status" value="1"/>
</dbReference>
<dbReference type="InterPro" id="IPR000515">
    <property type="entry name" value="MetI-like"/>
</dbReference>
<sequence length="313" mass="32745">MAAVIRHSRWLPIVAVAVYVAVPVLCSIYYATFPGGSFSLSAYSVIADDASLASAASRTLLIAVFTIVVLVMTLVPAVVAIHLWAPRLRPVLEILCTLPLVVPPIALAAGVVALLRWGAQQGRDSAAAQISQFVQHPDLPLILVGTYVVLCLPFTFRSIDAGLRVIPLKAMVEGSASLGAGIWGTVWRVVLPNIRGPVLFAIFFATAVCLGEFAIAATLNRETIPVWLFTVSNTDFRASIAIAVLLNLTTWVLLLVATLSAGRFSALGRAKRTAPELASDDDAAAGPSAGATAGPVTAGTPAGATTTPQKELR</sequence>
<dbReference type="GO" id="GO:0005886">
    <property type="term" value="C:plasma membrane"/>
    <property type="evidence" value="ECO:0007669"/>
    <property type="project" value="UniProtKB-SubCell"/>
</dbReference>
<feature type="region of interest" description="Disordered" evidence="9">
    <location>
        <begin position="274"/>
        <end position="313"/>
    </location>
</feature>
<dbReference type="PANTHER" id="PTHR43357:SF4">
    <property type="entry name" value="INNER MEMBRANE ABC TRANSPORTER PERMEASE PROTEIN YDCV"/>
    <property type="match status" value="1"/>
</dbReference>
<keyword evidence="4" id="KW-0997">Cell inner membrane</keyword>
<organism evidence="11 12">
    <name type="scientific">Candidatus Nesterenkonia stercoripullorum</name>
    <dbReference type="NCBI Taxonomy" id="2838701"/>
    <lineage>
        <taxon>Bacteria</taxon>
        <taxon>Bacillati</taxon>
        <taxon>Actinomycetota</taxon>
        <taxon>Actinomycetes</taxon>
        <taxon>Micrococcales</taxon>
        <taxon>Micrococcaceae</taxon>
        <taxon>Nesterenkonia</taxon>
    </lineage>
</organism>
<evidence type="ECO:0000256" key="7">
    <source>
        <dbReference type="ARBA" id="ARBA00023136"/>
    </source>
</evidence>
<evidence type="ECO:0000256" key="3">
    <source>
        <dbReference type="ARBA" id="ARBA00022475"/>
    </source>
</evidence>
<feature type="transmembrane region" description="Helical" evidence="8">
    <location>
        <begin position="139"/>
        <end position="159"/>
    </location>
</feature>
<evidence type="ECO:0000256" key="2">
    <source>
        <dbReference type="ARBA" id="ARBA00022448"/>
    </source>
</evidence>
<comment type="similarity">
    <text evidence="8">Belongs to the binding-protein-dependent transport system permease family.</text>
</comment>
<feature type="domain" description="ABC transmembrane type-1" evidence="10">
    <location>
        <begin position="56"/>
        <end position="257"/>
    </location>
</feature>
<gene>
    <name evidence="11" type="ORF">H9871_10190</name>
</gene>
<feature type="transmembrane region" description="Helical" evidence="8">
    <location>
        <begin position="12"/>
        <end position="31"/>
    </location>
</feature>
<evidence type="ECO:0000256" key="9">
    <source>
        <dbReference type="SAM" id="MobiDB-lite"/>
    </source>
</evidence>
<feature type="transmembrane region" description="Helical" evidence="8">
    <location>
        <begin position="97"/>
        <end position="119"/>
    </location>
</feature>
<evidence type="ECO:0000256" key="8">
    <source>
        <dbReference type="RuleBase" id="RU363032"/>
    </source>
</evidence>
<dbReference type="EMBL" id="DXGD01000376">
    <property type="protein sequence ID" value="HIX00499.1"/>
    <property type="molecule type" value="Genomic_DNA"/>
</dbReference>
<keyword evidence="6 8" id="KW-1133">Transmembrane helix</keyword>
<comment type="caution">
    <text evidence="11">The sequence shown here is derived from an EMBL/GenBank/DDBJ whole genome shotgun (WGS) entry which is preliminary data.</text>
</comment>
<evidence type="ECO:0000313" key="12">
    <source>
        <dbReference type="Proteomes" id="UP000824151"/>
    </source>
</evidence>
<feature type="compositionally biased region" description="Low complexity" evidence="9">
    <location>
        <begin position="284"/>
        <end position="313"/>
    </location>
</feature>
<evidence type="ECO:0000313" key="11">
    <source>
        <dbReference type="EMBL" id="HIX00499.1"/>
    </source>
</evidence>
<keyword evidence="5 8" id="KW-0812">Transmembrane</keyword>
<feature type="transmembrane region" description="Helical" evidence="8">
    <location>
        <begin position="60"/>
        <end position="85"/>
    </location>
</feature>
<dbReference type="Pfam" id="PF00528">
    <property type="entry name" value="BPD_transp_1"/>
    <property type="match status" value="1"/>
</dbReference>
<reference evidence="11" key="2">
    <citation type="submission" date="2021-04" db="EMBL/GenBank/DDBJ databases">
        <authorList>
            <person name="Gilroy R."/>
        </authorList>
    </citation>
    <scope>NUCLEOTIDE SEQUENCE</scope>
    <source>
        <strain evidence="11">ChiHejej3B27-3195</strain>
    </source>
</reference>
<name>A0A9D1UU73_9MICC</name>
<dbReference type="InterPro" id="IPR035906">
    <property type="entry name" value="MetI-like_sf"/>
</dbReference>
<dbReference type="AlphaFoldDB" id="A0A9D1UU73"/>
<dbReference type="GO" id="GO:0055085">
    <property type="term" value="P:transmembrane transport"/>
    <property type="evidence" value="ECO:0007669"/>
    <property type="project" value="InterPro"/>
</dbReference>
<evidence type="ECO:0000256" key="4">
    <source>
        <dbReference type="ARBA" id="ARBA00022519"/>
    </source>
</evidence>
<comment type="subcellular location">
    <subcellularLocation>
        <location evidence="1">Cell inner membrane</location>
        <topology evidence="1">Multi-pass membrane protein</topology>
    </subcellularLocation>
    <subcellularLocation>
        <location evidence="8">Cell membrane</location>
        <topology evidence="8">Multi-pass membrane protein</topology>
    </subcellularLocation>
</comment>
<evidence type="ECO:0000256" key="1">
    <source>
        <dbReference type="ARBA" id="ARBA00004429"/>
    </source>
</evidence>